<protein>
    <submittedName>
        <fullName evidence="1">14015_t:CDS:1</fullName>
    </submittedName>
</protein>
<evidence type="ECO:0000313" key="1">
    <source>
        <dbReference type="EMBL" id="CAG8602945.1"/>
    </source>
</evidence>
<accession>A0ACA9MRR9</accession>
<proteinExistence type="predicted"/>
<comment type="caution">
    <text evidence="1">The sequence shown here is derived from an EMBL/GenBank/DDBJ whole genome shotgun (WGS) entry which is preliminary data.</text>
</comment>
<gene>
    <name evidence="1" type="ORF">DHETER_LOCUS7324</name>
</gene>
<dbReference type="EMBL" id="CAJVPU010010173">
    <property type="protein sequence ID" value="CAG8602945.1"/>
    <property type="molecule type" value="Genomic_DNA"/>
</dbReference>
<feature type="non-terminal residue" evidence="1">
    <location>
        <position position="1"/>
    </location>
</feature>
<dbReference type="Proteomes" id="UP000789702">
    <property type="component" value="Unassembled WGS sequence"/>
</dbReference>
<sequence>YFTEVLNENWTAEHNNFITYRDLRSQFQYWTINGIKKLSEITVVYNVENNKIHIYVIGKEPRKNNGLYSCKLDKFLGIKNDSYESVYKLLPRGKFEDNVIIGGNAKVYVDQSLWDKYLEECKEQDLQFNFLKIASNKEKSLFLISQAPNSDYFIYSDDGSLHMGDFILIITIYELFFLTLDAKFIRNPFQPFLYTEDDVDLLDYVNSTNKYKNYRSYFTSLFPGYCWSNILHALMYKVGYYVRLPKHEYKNTEEIMDMCYHYLQILGKDKITELTSCNFSNIIEAYNKLTACISIHFDENAPQIVVDGVEISHILFVGMDAYHDFDFQPHFIKCYSFDHFMVNFGDLIFGALPKYPGYHYDGDDLNLKRQVIVNKLEFQRMRDSWTDEQIVNVFMELDYSMVNNLLNHHSVKTLHDAFVMYRD</sequence>
<evidence type="ECO:0000313" key="2">
    <source>
        <dbReference type="Proteomes" id="UP000789702"/>
    </source>
</evidence>
<reference evidence="1" key="1">
    <citation type="submission" date="2021-06" db="EMBL/GenBank/DDBJ databases">
        <authorList>
            <person name="Kallberg Y."/>
            <person name="Tangrot J."/>
            <person name="Rosling A."/>
        </authorList>
    </citation>
    <scope>NUCLEOTIDE SEQUENCE</scope>
    <source>
        <strain evidence="1">IL203A</strain>
    </source>
</reference>
<name>A0ACA9MRR9_9GLOM</name>
<organism evidence="1 2">
    <name type="scientific">Dentiscutata heterogama</name>
    <dbReference type="NCBI Taxonomy" id="1316150"/>
    <lineage>
        <taxon>Eukaryota</taxon>
        <taxon>Fungi</taxon>
        <taxon>Fungi incertae sedis</taxon>
        <taxon>Mucoromycota</taxon>
        <taxon>Glomeromycotina</taxon>
        <taxon>Glomeromycetes</taxon>
        <taxon>Diversisporales</taxon>
        <taxon>Gigasporaceae</taxon>
        <taxon>Dentiscutata</taxon>
    </lineage>
</organism>
<keyword evidence="2" id="KW-1185">Reference proteome</keyword>